<keyword evidence="1" id="KW-0862">Zinc</keyword>
<evidence type="ECO:0000256" key="1">
    <source>
        <dbReference type="PROSITE-ProRule" id="PRU00047"/>
    </source>
</evidence>
<gene>
    <name evidence="4" type="ORF">LIER_35540</name>
</gene>
<keyword evidence="1" id="KW-0479">Metal-binding</keyword>
<sequence length="383" mass="43642">MDGNYATEIREKINQSLLGIIIDSEYFTAARVQAYVDTYWFLRGGVQVEKRGTIFTFRFENMDDKDEVILRSPLNINGALLLLCHWTPNLCFQNLTIPTVELWLQIHGIPVEGFREDNIRRIARTAGEILVVDSYGNEAQALEFIRVKIRVPTSSPIVPGTYISYLGGPPIWVSFRYEKIFRACYHCGRIGHSIIHCRISRTWALNNFINHLHYNNQDNNVDFHADIERPLFDHWIRAFPNIDEYRNTYIRIRPRRNPNNMHNSSDGFDSGNSSNPPSNSHNRSPRFDNTPSFATDASPVSTLPPPTHNLRTPVHRTIFFTNEDIVALILQGDHQGAPIQGSPSRVIPISSASGPNPPTPLIPDLDEGQYVVFSPVYFDPKTE</sequence>
<feature type="region of interest" description="Disordered" evidence="2">
    <location>
        <begin position="336"/>
        <end position="365"/>
    </location>
</feature>
<accession>A0AAV3NUY5</accession>
<evidence type="ECO:0000313" key="4">
    <source>
        <dbReference type="EMBL" id="GAA0142236.1"/>
    </source>
</evidence>
<protein>
    <recommendedName>
        <fullName evidence="3">CCHC-type domain-containing protein</fullName>
    </recommendedName>
</protein>
<feature type="domain" description="CCHC-type" evidence="3">
    <location>
        <begin position="184"/>
        <end position="198"/>
    </location>
</feature>
<dbReference type="GO" id="GO:0003676">
    <property type="term" value="F:nucleic acid binding"/>
    <property type="evidence" value="ECO:0007669"/>
    <property type="project" value="InterPro"/>
</dbReference>
<evidence type="ECO:0000259" key="3">
    <source>
        <dbReference type="PROSITE" id="PS50158"/>
    </source>
</evidence>
<feature type="compositionally biased region" description="Polar residues" evidence="2">
    <location>
        <begin position="287"/>
        <end position="301"/>
    </location>
</feature>
<dbReference type="PANTHER" id="PTHR31286">
    <property type="entry name" value="GLYCINE-RICH CELL WALL STRUCTURAL PROTEIN 1.8-LIKE"/>
    <property type="match status" value="1"/>
</dbReference>
<dbReference type="InterPro" id="IPR025558">
    <property type="entry name" value="DUF4283"/>
</dbReference>
<evidence type="ECO:0000313" key="5">
    <source>
        <dbReference type="Proteomes" id="UP001454036"/>
    </source>
</evidence>
<reference evidence="4 5" key="1">
    <citation type="submission" date="2024-01" db="EMBL/GenBank/DDBJ databases">
        <title>The complete chloroplast genome sequence of Lithospermum erythrorhizon: insights into the phylogenetic relationship among Boraginaceae species and the maternal lineages of purple gromwells.</title>
        <authorList>
            <person name="Okada T."/>
            <person name="Watanabe K."/>
        </authorList>
    </citation>
    <scope>NUCLEOTIDE SEQUENCE [LARGE SCALE GENOMIC DNA]</scope>
</reference>
<dbReference type="Pfam" id="PF14392">
    <property type="entry name" value="zf-CCHC_4"/>
    <property type="match status" value="1"/>
</dbReference>
<dbReference type="InterPro" id="IPR025836">
    <property type="entry name" value="Zn_knuckle_CX2CX4HX4C"/>
</dbReference>
<organism evidence="4 5">
    <name type="scientific">Lithospermum erythrorhizon</name>
    <name type="common">Purple gromwell</name>
    <name type="synonym">Lithospermum officinale var. erythrorhizon</name>
    <dbReference type="NCBI Taxonomy" id="34254"/>
    <lineage>
        <taxon>Eukaryota</taxon>
        <taxon>Viridiplantae</taxon>
        <taxon>Streptophyta</taxon>
        <taxon>Embryophyta</taxon>
        <taxon>Tracheophyta</taxon>
        <taxon>Spermatophyta</taxon>
        <taxon>Magnoliopsida</taxon>
        <taxon>eudicotyledons</taxon>
        <taxon>Gunneridae</taxon>
        <taxon>Pentapetalae</taxon>
        <taxon>asterids</taxon>
        <taxon>lamiids</taxon>
        <taxon>Boraginales</taxon>
        <taxon>Boraginaceae</taxon>
        <taxon>Boraginoideae</taxon>
        <taxon>Lithospermeae</taxon>
        <taxon>Lithospermum</taxon>
    </lineage>
</organism>
<dbReference type="InterPro" id="IPR040256">
    <property type="entry name" value="At4g02000-like"/>
</dbReference>
<dbReference type="Pfam" id="PF14111">
    <property type="entry name" value="DUF4283"/>
    <property type="match status" value="1"/>
</dbReference>
<dbReference type="Proteomes" id="UP001454036">
    <property type="component" value="Unassembled WGS sequence"/>
</dbReference>
<feature type="region of interest" description="Disordered" evidence="2">
    <location>
        <begin position="254"/>
        <end position="309"/>
    </location>
</feature>
<dbReference type="EMBL" id="BAABME010015640">
    <property type="protein sequence ID" value="GAA0142236.1"/>
    <property type="molecule type" value="Genomic_DNA"/>
</dbReference>
<dbReference type="AlphaFoldDB" id="A0AAV3NUY5"/>
<comment type="caution">
    <text evidence="4">The sequence shown here is derived from an EMBL/GenBank/DDBJ whole genome shotgun (WGS) entry which is preliminary data.</text>
</comment>
<dbReference type="InterPro" id="IPR001878">
    <property type="entry name" value="Znf_CCHC"/>
</dbReference>
<dbReference type="PANTHER" id="PTHR31286:SF178">
    <property type="entry name" value="DUF4283 DOMAIN-CONTAINING PROTEIN"/>
    <property type="match status" value="1"/>
</dbReference>
<proteinExistence type="predicted"/>
<name>A0AAV3NUY5_LITER</name>
<dbReference type="GO" id="GO:0008270">
    <property type="term" value="F:zinc ion binding"/>
    <property type="evidence" value="ECO:0007669"/>
    <property type="project" value="UniProtKB-KW"/>
</dbReference>
<evidence type="ECO:0000256" key="2">
    <source>
        <dbReference type="SAM" id="MobiDB-lite"/>
    </source>
</evidence>
<feature type="compositionally biased region" description="Low complexity" evidence="2">
    <location>
        <begin position="254"/>
        <end position="282"/>
    </location>
</feature>
<dbReference type="PROSITE" id="PS50158">
    <property type="entry name" value="ZF_CCHC"/>
    <property type="match status" value="1"/>
</dbReference>
<keyword evidence="1" id="KW-0863">Zinc-finger</keyword>
<keyword evidence="5" id="KW-1185">Reference proteome</keyword>